<dbReference type="InterPro" id="IPR029058">
    <property type="entry name" value="AB_hydrolase_fold"/>
</dbReference>
<evidence type="ECO:0000259" key="1">
    <source>
        <dbReference type="Pfam" id="PF01738"/>
    </source>
</evidence>
<dbReference type="Proteomes" id="UP001151516">
    <property type="component" value="Unassembled WGS sequence"/>
</dbReference>
<dbReference type="AlphaFoldDB" id="A0A9W8GKA4"/>
<reference evidence="2" key="1">
    <citation type="submission" date="2022-07" db="EMBL/GenBank/DDBJ databases">
        <title>Phylogenomic reconstructions and comparative analyses of Kickxellomycotina fungi.</title>
        <authorList>
            <person name="Reynolds N.K."/>
            <person name="Stajich J.E."/>
            <person name="Barry K."/>
            <person name="Grigoriev I.V."/>
            <person name="Crous P."/>
            <person name="Smith M.E."/>
        </authorList>
    </citation>
    <scope>NUCLEOTIDE SEQUENCE</scope>
    <source>
        <strain evidence="2">CBS 109367</strain>
    </source>
</reference>
<proteinExistence type="predicted"/>
<protein>
    <recommendedName>
        <fullName evidence="1">Dienelactone hydrolase domain-containing protein</fullName>
    </recommendedName>
</protein>
<organism evidence="2 3">
    <name type="scientific">Coemansia spiralis</name>
    <dbReference type="NCBI Taxonomy" id="417178"/>
    <lineage>
        <taxon>Eukaryota</taxon>
        <taxon>Fungi</taxon>
        <taxon>Fungi incertae sedis</taxon>
        <taxon>Zoopagomycota</taxon>
        <taxon>Kickxellomycotina</taxon>
        <taxon>Kickxellomycetes</taxon>
        <taxon>Kickxellales</taxon>
        <taxon>Kickxellaceae</taxon>
        <taxon>Coemansia</taxon>
    </lineage>
</organism>
<dbReference type="SUPFAM" id="SSF53474">
    <property type="entry name" value="alpha/beta-Hydrolases"/>
    <property type="match status" value="1"/>
</dbReference>
<evidence type="ECO:0000313" key="2">
    <source>
        <dbReference type="EMBL" id="KAJ2691032.1"/>
    </source>
</evidence>
<sequence length="243" mass="26435">MSSSGSSSKIPPVVANYTAKGERGKLGDIDCYFTGKKGSKRGTFVNYDAFRYHPNVFQICDILGSLGHYVVAPDLFRGEPLTMEDLGNPVAMGKFMQNSGSWNTSKPNYVQGIEHLRNSGATSVGVIGFCWGGKVALTSLQELDGIVGGAIIHPARVTSDDFAKINAPLLALPYNDVDLEMFKKGYEELGTRPFDAKCRLESFVDVVYGFCGPRGDWSDPAIAKRVNDAIQLEAAFFDDLMPN</sequence>
<dbReference type="Gene3D" id="3.40.50.1820">
    <property type="entry name" value="alpha/beta hydrolase"/>
    <property type="match status" value="1"/>
</dbReference>
<name>A0A9W8GKA4_9FUNG</name>
<feature type="domain" description="Dienelactone hydrolase" evidence="1">
    <location>
        <begin position="30"/>
        <end position="237"/>
    </location>
</feature>
<gene>
    <name evidence="2" type="ORF">IWW39_000240</name>
</gene>
<dbReference type="InterPro" id="IPR002925">
    <property type="entry name" value="Dienelactn_hydro"/>
</dbReference>
<keyword evidence="3" id="KW-1185">Reference proteome</keyword>
<accession>A0A9W8GKA4</accession>
<dbReference type="GO" id="GO:0016787">
    <property type="term" value="F:hydrolase activity"/>
    <property type="evidence" value="ECO:0007669"/>
    <property type="project" value="InterPro"/>
</dbReference>
<comment type="caution">
    <text evidence="2">The sequence shown here is derived from an EMBL/GenBank/DDBJ whole genome shotgun (WGS) entry which is preliminary data.</text>
</comment>
<dbReference type="PANTHER" id="PTHR47668:SF1">
    <property type="entry name" value="DIENELACTONE HYDROLASE DOMAIN-CONTAINING PROTEIN-RELATED"/>
    <property type="match status" value="1"/>
</dbReference>
<dbReference type="EMBL" id="JANBTX010000004">
    <property type="protein sequence ID" value="KAJ2691032.1"/>
    <property type="molecule type" value="Genomic_DNA"/>
</dbReference>
<dbReference type="OrthoDB" id="2147163at2759"/>
<dbReference type="PANTHER" id="PTHR47668">
    <property type="entry name" value="DIENELACTONE HYDROLASE FAMILY PROTEIN (AFU_ORTHOLOGUE AFUA_6G01940)"/>
    <property type="match status" value="1"/>
</dbReference>
<evidence type="ECO:0000313" key="3">
    <source>
        <dbReference type="Proteomes" id="UP001151516"/>
    </source>
</evidence>
<dbReference type="Pfam" id="PF01738">
    <property type="entry name" value="DLH"/>
    <property type="match status" value="1"/>
</dbReference>